<dbReference type="EMBL" id="UIGI01000001">
    <property type="protein sequence ID" value="SUW63294.1"/>
    <property type="molecule type" value="Genomic_DNA"/>
</dbReference>
<dbReference type="Proteomes" id="UP000255528">
    <property type="component" value="Unassembled WGS sequence"/>
</dbReference>
<dbReference type="Pfam" id="PF06995">
    <property type="entry name" value="Phage_P2_GpU"/>
    <property type="match status" value="1"/>
</dbReference>
<organism evidence="1 2">
    <name type="scientific">Buttiauxella agrestis</name>
    <dbReference type="NCBI Taxonomy" id="82977"/>
    <lineage>
        <taxon>Bacteria</taxon>
        <taxon>Pseudomonadati</taxon>
        <taxon>Pseudomonadota</taxon>
        <taxon>Gammaproteobacteria</taxon>
        <taxon>Enterobacterales</taxon>
        <taxon>Enterobacteriaceae</taxon>
        <taxon>Buttiauxella</taxon>
    </lineage>
</organism>
<evidence type="ECO:0000313" key="1">
    <source>
        <dbReference type="EMBL" id="SUW63294.1"/>
    </source>
</evidence>
<protein>
    <submittedName>
        <fullName evidence="1">Phage protein U</fullName>
    </submittedName>
</protein>
<gene>
    <name evidence="1" type="ORF">NCTC12119_01781</name>
</gene>
<proteinExistence type="predicted"/>
<name>A0A381C5T8_9ENTR</name>
<dbReference type="RefSeq" id="WP_115628054.1">
    <property type="nucleotide sequence ID" value="NZ_UIGI01000001.1"/>
</dbReference>
<reference evidence="1 2" key="1">
    <citation type="submission" date="2018-06" db="EMBL/GenBank/DDBJ databases">
        <authorList>
            <consortium name="Pathogen Informatics"/>
            <person name="Doyle S."/>
        </authorList>
    </citation>
    <scope>NUCLEOTIDE SEQUENCE [LARGE SCALE GENOMIC DNA]</scope>
    <source>
        <strain evidence="1 2">NCTC12119</strain>
    </source>
</reference>
<dbReference type="AlphaFoldDB" id="A0A381C5T8"/>
<dbReference type="InterPro" id="IPR009734">
    <property type="entry name" value="Myoviridae_GpU"/>
</dbReference>
<sequence length="207" mass="23341">MNIDPLALIGANIREQTENYLDQLPPLMMWGDFIFQLSTLAYSKLTVQDSWNWVAQGRFGKRETLQYTGKKSPTIKFDCELYSELVNSSLLTRGLQRYGLLQDVAVDPVEHLRLQGDLKAPCMLVTGAGKVMGFWVLTGLDQTIDEFKPNSHAKHQTISLSMQFYGPRLNESDAVPEFASLGFTSKESKMQDALKKMNDFLEEHGVG</sequence>
<accession>A0A381C5T8</accession>
<evidence type="ECO:0000313" key="2">
    <source>
        <dbReference type="Proteomes" id="UP000255528"/>
    </source>
</evidence>